<keyword evidence="1" id="KW-0472">Membrane</keyword>
<feature type="transmembrane region" description="Helical" evidence="1">
    <location>
        <begin position="158"/>
        <end position="177"/>
    </location>
</feature>
<dbReference type="AlphaFoldDB" id="A0A9E7R3H6"/>
<proteinExistence type="predicted"/>
<keyword evidence="1" id="KW-0812">Transmembrane</keyword>
<accession>A0A9E7R3H6</accession>
<protein>
    <submittedName>
        <fullName evidence="2">Uncharacterized protein</fullName>
    </submittedName>
</protein>
<evidence type="ECO:0000313" key="3">
    <source>
        <dbReference type="Proteomes" id="UP001057580"/>
    </source>
</evidence>
<evidence type="ECO:0000313" key="2">
    <source>
        <dbReference type="EMBL" id="UWM55116.1"/>
    </source>
</evidence>
<dbReference type="RefSeq" id="WP_260594168.1">
    <property type="nucleotide sequence ID" value="NZ_CP104003.1"/>
</dbReference>
<reference evidence="2" key="1">
    <citation type="submission" date="2022-09" db="EMBL/GenBank/DDBJ databases">
        <title>Diverse halophilic archaea isolated from saline environments.</title>
        <authorList>
            <person name="Cui H.-L."/>
        </authorList>
    </citation>
    <scope>NUCLEOTIDE SEQUENCE</scope>
    <source>
        <strain evidence="2">ZS-35-S2</strain>
    </source>
</reference>
<name>A0A9E7R3H6_9EURY</name>
<keyword evidence="1" id="KW-1133">Transmembrane helix</keyword>
<dbReference type="KEGG" id="ssai:N0B31_02275"/>
<organism evidence="2 3">
    <name type="scientific">Salinirubellus salinus</name>
    <dbReference type="NCBI Taxonomy" id="1364945"/>
    <lineage>
        <taxon>Archaea</taxon>
        <taxon>Methanobacteriati</taxon>
        <taxon>Methanobacteriota</taxon>
        <taxon>Stenosarchaea group</taxon>
        <taxon>Halobacteria</taxon>
        <taxon>Halobacteriales</taxon>
        <taxon>Natronomonadaceae</taxon>
        <taxon>Salinirubellus</taxon>
    </lineage>
</organism>
<evidence type="ECO:0000256" key="1">
    <source>
        <dbReference type="SAM" id="Phobius"/>
    </source>
</evidence>
<dbReference type="EMBL" id="CP104003">
    <property type="protein sequence ID" value="UWM55116.1"/>
    <property type="molecule type" value="Genomic_DNA"/>
</dbReference>
<keyword evidence="3" id="KW-1185">Reference proteome</keyword>
<dbReference type="Proteomes" id="UP001057580">
    <property type="component" value="Chromosome"/>
</dbReference>
<gene>
    <name evidence="2" type="ORF">N0B31_02275</name>
</gene>
<sequence length="183" mass="19439">MEASRATCGTRLGVPRAPDIPTLEVNGSLDLERPGLDRLIHRNLQRVRDRPLPVPGWLVGDRINLAVSEDGATNHYLVRLDDGELVELRAVDGPGGGNPTTRVVTDPGTVSEVASADAPATALDRAYRDGDVSVHGVGILNALKLTAVKLALDLRNLVGLRIGPAVALGLVAFATVVPRRRRD</sequence>
<dbReference type="GeneID" id="74941211"/>